<proteinExistence type="predicted"/>
<gene>
    <name evidence="4" type="primary">LOC113500468</name>
</gene>
<dbReference type="RefSeq" id="XP_026737082.1">
    <property type="nucleotide sequence ID" value="XM_026881281.1"/>
</dbReference>
<dbReference type="PANTHER" id="PTHR47272">
    <property type="entry name" value="DDE_TNP_1_7 DOMAIN-CONTAINING PROTEIN"/>
    <property type="match status" value="1"/>
</dbReference>
<keyword evidence="3" id="KW-1185">Reference proteome</keyword>
<reference evidence="4" key="1">
    <citation type="submission" date="2025-08" db="UniProtKB">
        <authorList>
            <consortium name="RefSeq"/>
        </authorList>
    </citation>
    <scope>IDENTIFICATION</scope>
</reference>
<feature type="domain" description="PiggyBac transposable element-derived protein" evidence="2">
    <location>
        <begin position="138"/>
        <end position="502"/>
    </location>
</feature>
<accession>A0A7E5W9D1</accession>
<evidence type="ECO:0000313" key="4">
    <source>
        <dbReference type="RefSeq" id="XP_026737082.1"/>
    </source>
</evidence>
<dbReference type="Pfam" id="PF13843">
    <property type="entry name" value="DDE_Tnp_1_7"/>
    <property type="match status" value="1"/>
</dbReference>
<dbReference type="OrthoDB" id="123207at2759"/>
<organism evidence="3 4">
    <name type="scientific">Trichoplusia ni</name>
    <name type="common">Cabbage looper</name>
    <dbReference type="NCBI Taxonomy" id="7111"/>
    <lineage>
        <taxon>Eukaryota</taxon>
        <taxon>Metazoa</taxon>
        <taxon>Ecdysozoa</taxon>
        <taxon>Arthropoda</taxon>
        <taxon>Hexapoda</taxon>
        <taxon>Insecta</taxon>
        <taxon>Pterygota</taxon>
        <taxon>Neoptera</taxon>
        <taxon>Endopterygota</taxon>
        <taxon>Lepidoptera</taxon>
        <taxon>Glossata</taxon>
        <taxon>Ditrysia</taxon>
        <taxon>Noctuoidea</taxon>
        <taxon>Noctuidae</taxon>
        <taxon>Plusiinae</taxon>
        <taxon>Trichoplusia</taxon>
    </lineage>
</organism>
<protein>
    <submittedName>
        <fullName evidence="4">PiggyBac transposable element-derived protein 3-like</fullName>
    </submittedName>
</protein>
<sequence>MLRQETKIFKYKTVFALVAMRITKSKSKNNLDPERPPLTPIIDNVLLPSGEINYNALPSMASLLSIPSPNTSSMASPSTPRTTRHKRTLPIHSTPNVRVAKTAKRTLTVSYKWKKGQFRHKADIQSNDFVFDLPDTDSPLDFFYLFFSPDIFIDIVDNSNLYSTQRTGKCMQLTIEQLKDFLAILLIMGIVKMPSYLDYWSTEFRYAQVADIMPVKRFEQIRRNIHFVDNTNQDEDRYYKVRPFIEKIRRNCLSTEEETKYSIDEMTIPYKGTKAGNRRQYNPMKPSKWGFKNVVRAGASGIVYDFLLYGGDDTFRYINFSEEEEQMTLGAKMVLALCKTIQTPGSAVYFDNYFTTLDLVWYLREHRGIFSLGTIRQNRLKGCTKGLLSDKELKKKGRGSFSQVVDNDKKIAIVKWYDNKVVTLACSYADSYPLQEIKRWSKELKKKVNVPCPQLVRYYNQHMGGVDLCDMLIALYRTSFKSRRWYMNIFGQMLDITVNNAWLLYRRKCNRKSLKNISLKKFKQRLAVELRQKGRPVQMEPPSPLPKKAIIQNPSAPRPPDSVRYDSCNHWPKYTTYGRCKFCKDNKTNVQCSKCKQRLCLVAKRNCFYNFHNK</sequence>
<dbReference type="GeneID" id="113500468"/>
<dbReference type="PANTHER" id="PTHR47272:SF1">
    <property type="entry name" value="PIGGYBAC TRANSPOSABLE ELEMENT-DERIVED PROTEIN 3-LIKE"/>
    <property type="match status" value="1"/>
</dbReference>
<evidence type="ECO:0000259" key="2">
    <source>
        <dbReference type="Pfam" id="PF13843"/>
    </source>
</evidence>
<evidence type="ECO:0000256" key="1">
    <source>
        <dbReference type="SAM" id="MobiDB-lite"/>
    </source>
</evidence>
<feature type="region of interest" description="Disordered" evidence="1">
    <location>
        <begin position="533"/>
        <end position="562"/>
    </location>
</feature>
<dbReference type="InterPro" id="IPR029526">
    <property type="entry name" value="PGBD"/>
</dbReference>
<dbReference type="AlphaFoldDB" id="A0A7E5W9D1"/>
<dbReference type="KEGG" id="tnl:113500468"/>
<evidence type="ECO:0000313" key="3">
    <source>
        <dbReference type="Proteomes" id="UP000322000"/>
    </source>
</evidence>
<dbReference type="InParanoid" id="A0A7E5W9D1"/>
<name>A0A7E5W9D1_TRINI</name>
<dbReference type="Proteomes" id="UP000322000">
    <property type="component" value="Chromosome 14"/>
</dbReference>